<dbReference type="InterPro" id="IPR008920">
    <property type="entry name" value="TF_FadR/GntR_C"/>
</dbReference>
<dbReference type="InterPro" id="IPR036390">
    <property type="entry name" value="WH_DNA-bd_sf"/>
</dbReference>
<dbReference type="InterPro" id="IPR036388">
    <property type="entry name" value="WH-like_DNA-bd_sf"/>
</dbReference>
<dbReference type="InterPro" id="IPR000524">
    <property type="entry name" value="Tscrpt_reg_HTH_GntR"/>
</dbReference>
<name>A0A1H2YMS0_9RHOB</name>
<evidence type="ECO:0000313" key="5">
    <source>
        <dbReference type="EMBL" id="SDX05944.1"/>
    </source>
</evidence>
<keyword evidence="6" id="KW-1185">Reference proteome</keyword>
<dbReference type="PANTHER" id="PTHR43537:SF5">
    <property type="entry name" value="UXU OPERON TRANSCRIPTIONAL REGULATOR"/>
    <property type="match status" value="1"/>
</dbReference>
<dbReference type="Proteomes" id="UP000182944">
    <property type="component" value="Unassembled WGS sequence"/>
</dbReference>
<dbReference type="Gene3D" id="1.10.10.10">
    <property type="entry name" value="Winged helix-like DNA-binding domain superfamily/Winged helix DNA-binding domain"/>
    <property type="match status" value="1"/>
</dbReference>
<dbReference type="RefSeq" id="WP_036731365.1">
    <property type="nucleotide sequence ID" value="NZ_FNNA01000002.1"/>
</dbReference>
<dbReference type="GO" id="GO:0003677">
    <property type="term" value="F:DNA binding"/>
    <property type="evidence" value="ECO:0007669"/>
    <property type="project" value="UniProtKB-KW"/>
</dbReference>
<evidence type="ECO:0000256" key="1">
    <source>
        <dbReference type="ARBA" id="ARBA00023015"/>
    </source>
</evidence>
<feature type="domain" description="HTH gntR-type" evidence="4">
    <location>
        <begin position="1"/>
        <end position="65"/>
    </location>
</feature>
<evidence type="ECO:0000313" key="6">
    <source>
        <dbReference type="Proteomes" id="UP000182944"/>
    </source>
</evidence>
<dbReference type="Pfam" id="PF00392">
    <property type="entry name" value="GntR"/>
    <property type="match status" value="1"/>
</dbReference>
<reference evidence="6" key="1">
    <citation type="submission" date="2016-10" db="EMBL/GenBank/DDBJ databases">
        <authorList>
            <person name="Varghese N."/>
            <person name="Submissions S."/>
        </authorList>
    </citation>
    <scope>NUCLEOTIDE SEQUENCE [LARGE SCALE GENOMIC DNA]</scope>
    <source>
        <strain evidence="6">DSM 29303</strain>
    </source>
</reference>
<dbReference type="SMART" id="SM00345">
    <property type="entry name" value="HTH_GNTR"/>
    <property type="match status" value="1"/>
</dbReference>
<dbReference type="SUPFAM" id="SSF48008">
    <property type="entry name" value="GntR ligand-binding domain-like"/>
    <property type="match status" value="1"/>
</dbReference>
<accession>A0A1H2YMS0</accession>
<dbReference type="InterPro" id="IPR011711">
    <property type="entry name" value="GntR_C"/>
</dbReference>
<keyword evidence="2" id="KW-0238">DNA-binding</keyword>
<dbReference type="AlphaFoldDB" id="A0A1H2YMS0"/>
<dbReference type="PROSITE" id="PS50949">
    <property type="entry name" value="HTH_GNTR"/>
    <property type="match status" value="1"/>
</dbReference>
<gene>
    <name evidence="5" type="ORF">SAMN05444276_102903</name>
</gene>
<organism evidence="5 6">
    <name type="scientific">Paracoccus sanguinis</name>
    <dbReference type="NCBI Taxonomy" id="1545044"/>
    <lineage>
        <taxon>Bacteria</taxon>
        <taxon>Pseudomonadati</taxon>
        <taxon>Pseudomonadota</taxon>
        <taxon>Alphaproteobacteria</taxon>
        <taxon>Rhodobacterales</taxon>
        <taxon>Paracoccaceae</taxon>
        <taxon>Paracoccus</taxon>
    </lineage>
</organism>
<dbReference type="EMBL" id="FNNA01000002">
    <property type="protein sequence ID" value="SDX05944.1"/>
    <property type="molecule type" value="Genomic_DNA"/>
</dbReference>
<dbReference type="PANTHER" id="PTHR43537">
    <property type="entry name" value="TRANSCRIPTIONAL REGULATOR, GNTR FAMILY"/>
    <property type="match status" value="1"/>
</dbReference>
<dbReference type="Pfam" id="PF07729">
    <property type="entry name" value="FCD"/>
    <property type="match status" value="1"/>
</dbReference>
<dbReference type="SMART" id="SM00895">
    <property type="entry name" value="FCD"/>
    <property type="match status" value="1"/>
</dbReference>
<dbReference type="Gene3D" id="1.20.120.530">
    <property type="entry name" value="GntR ligand-binding domain-like"/>
    <property type="match status" value="1"/>
</dbReference>
<evidence type="ECO:0000259" key="4">
    <source>
        <dbReference type="PROSITE" id="PS50949"/>
    </source>
</evidence>
<protein>
    <submittedName>
        <fullName evidence="5">Transcriptional regulator, GntR family</fullName>
    </submittedName>
</protein>
<dbReference type="STRING" id="1545044.SAMN05444276_102903"/>
<dbReference type="GO" id="GO:0003700">
    <property type="term" value="F:DNA-binding transcription factor activity"/>
    <property type="evidence" value="ECO:0007669"/>
    <property type="project" value="InterPro"/>
</dbReference>
<dbReference type="SUPFAM" id="SSF46785">
    <property type="entry name" value="Winged helix' DNA-binding domain"/>
    <property type="match status" value="1"/>
</dbReference>
<evidence type="ECO:0000256" key="3">
    <source>
        <dbReference type="ARBA" id="ARBA00023163"/>
    </source>
</evidence>
<evidence type="ECO:0000256" key="2">
    <source>
        <dbReference type="ARBA" id="ARBA00023125"/>
    </source>
</evidence>
<sequence>MSAELLQKLRNVAADARRDGRLPPERELAATLGVGRGQLRGVLAKLEAEGAVFRRQGQGTFVVPTPATGRQRLRTLATAISPADVMEVRRQIEPGLASLAALRACDTDIAGLRELADRCRAATDPAAYETADEIFHHRIAEMSRNILFLRVYEEIRAVRAMTRWHAERAPVLDAQQIAERCCEHDAVVAAFCAADTKAAWQAMDRHLERVERSIRQQGLNGGE</sequence>
<dbReference type="PRINTS" id="PR00035">
    <property type="entry name" value="HTHGNTR"/>
</dbReference>
<proteinExistence type="predicted"/>
<dbReference type="OrthoDB" id="284307at2"/>
<keyword evidence="1" id="KW-0805">Transcription regulation</keyword>
<keyword evidence="3" id="KW-0804">Transcription</keyword>